<dbReference type="PANTHER" id="PTHR21013:SF10">
    <property type="entry name" value="ATP SYNTHASE MITOCHONDRIAL F1 COMPLEX ASSEMBLY FACTOR 2"/>
    <property type="match status" value="1"/>
</dbReference>
<dbReference type="GO" id="GO:0043461">
    <property type="term" value="P:proton-transporting ATP synthase complex assembly"/>
    <property type="evidence" value="ECO:0007669"/>
    <property type="project" value="InterPro"/>
</dbReference>
<dbReference type="InterPro" id="IPR023335">
    <property type="entry name" value="ATP12_ortho_dom_sf"/>
</dbReference>
<dbReference type="SUPFAM" id="SSF160909">
    <property type="entry name" value="ATP12-like"/>
    <property type="match status" value="1"/>
</dbReference>
<keyword evidence="5" id="KW-1185">Reference proteome</keyword>
<evidence type="ECO:0000256" key="3">
    <source>
        <dbReference type="ARBA" id="ARBA00023186"/>
    </source>
</evidence>
<proteinExistence type="inferred from homology"/>
<evidence type="ECO:0000313" key="5">
    <source>
        <dbReference type="Proteomes" id="UP000198599"/>
    </source>
</evidence>
<dbReference type="Gene3D" id="1.10.3580.10">
    <property type="entry name" value="ATP12 ATPase"/>
    <property type="match status" value="1"/>
</dbReference>
<dbReference type="InterPro" id="IPR011419">
    <property type="entry name" value="ATP12_ATP_synth-F1-assembly"/>
</dbReference>
<protein>
    <submittedName>
        <fullName evidence="4">Chaperone required for the assembly of the F1-ATPase</fullName>
    </submittedName>
</protein>
<organism evidence="4 5">
    <name type="scientific">Roseovarius lutimaris</name>
    <dbReference type="NCBI Taxonomy" id="1005928"/>
    <lineage>
        <taxon>Bacteria</taxon>
        <taxon>Pseudomonadati</taxon>
        <taxon>Pseudomonadota</taxon>
        <taxon>Alphaproteobacteria</taxon>
        <taxon>Rhodobacterales</taxon>
        <taxon>Roseobacteraceae</taxon>
        <taxon>Roseovarius</taxon>
    </lineage>
</organism>
<name>A0A1I5G4U1_9RHOB</name>
<reference evidence="5" key="1">
    <citation type="submission" date="2016-10" db="EMBL/GenBank/DDBJ databases">
        <authorList>
            <person name="Varghese N."/>
            <person name="Submissions S."/>
        </authorList>
    </citation>
    <scope>NUCLEOTIDE SEQUENCE [LARGE SCALE GENOMIC DNA]</scope>
    <source>
        <strain evidence="5">DSM 28463</strain>
    </source>
</reference>
<dbReference type="Gene3D" id="3.30.2180.10">
    <property type="entry name" value="ATP12-like"/>
    <property type="match status" value="1"/>
</dbReference>
<comment type="similarity">
    <text evidence="1">Belongs to the ATP12 family.</text>
</comment>
<evidence type="ECO:0000256" key="2">
    <source>
        <dbReference type="ARBA" id="ARBA00022946"/>
    </source>
</evidence>
<evidence type="ECO:0000256" key="1">
    <source>
        <dbReference type="ARBA" id="ARBA00008231"/>
    </source>
</evidence>
<dbReference type="RefSeq" id="WP_092841822.1">
    <property type="nucleotide sequence ID" value="NZ_FOVP01000025.1"/>
</dbReference>
<dbReference type="Proteomes" id="UP000198599">
    <property type="component" value="Unassembled WGS sequence"/>
</dbReference>
<dbReference type="AlphaFoldDB" id="A0A1I5G4U1"/>
<dbReference type="PANTHER" id="PTHR21013">
    <property type="entry name" value="ATP SYNTHASE MITOCHONDRIAL F1 COMPLEX ASSEMBLY FACTOR 2/ATP12 PROTEIN, MITOCHONDRIAL PRECURSOR"/>
    <property type="match status" value="1"/>
</dbReference>
<gene>
    <name evidence="4" type="ORF">SAMN04487859_1258</name>
</gene>
<dbReference type="STRING" id="1005928.SAMN04487859_1258"/>
<sequence length="246" mass="27399">MSAWKAKRFWKTATVTEAPDGYAVHLDARPVRTPAKAPLVVPTRALAGEIAREWDAVDEKIDPSKMPYTRSANAAIDKVAHQHAEVARMIADYGDADLVCYRAETPVELTARQAEAWDPLLDWADSVLKVKLFPVVGVVHSPQDALALAHLHHMVESLDSWALTAFHDLVSLSGSLVIGFAALHDLHPVETLWALSRIDETWQQEQWGSDEEAQFMAARKESDFLHAKRFYDISRNDATCHPASLT</sequence>
<accession>A0A1I5G4U1</accession>
<keyword evidence="2" id="KW-0809">Transit peptide</keyword>
<dbReference type="InterPro" id="IPR042272">
    <property type="entry name" value="ATP12_ATP_synth-F1-assembly_N"/>
</dbReference>
<dbReference type="Pfam" id="PF07542">
    <property type="entry name" value="ATP12"/>
    <property type="match status" value="1"/>
</dbReference>
<dbReference type="OrthoDB" id="9797825at2"/>
<dbReference type="EMBL" id="FOVP01000025">
    <property type="protein sequence ID" value="SFO31055.1"/>
    <property type="molecule type" value="Genomic_DNA"/>
</dbReference>
<keyword evidence="3" id="KW-0143">Chaperone</keyword>
<evidence type="ECO:0000313" key="4">
    <source>
        <dbReference type="EMBL" id="SFO31055.1"/>
    </source>
</evidence>